<evidence type="ECO:0000256" key="1">
    <source>
        <dbReference type="ARBA" id="ARBA00004240"/>
    </source>
</evidence>
<dbReference type="STRING" id="3750.A0A498KJ73"/>
<evidence type="ECO:0000313" key="7">
    <source>
        <dbReference type="Proteomes" id="UP000290289"/>
    </source>
</evidence>
<gene>
    <name evidence="6" type="ORF">DVH24_022373</name>
</gene>
<name>A0A498KJ73_MALDO</name>
<dbReference type="GO" id="GO:0070939">
    <property type="term" value="C:Dsl1/NZR complex"/>
    <property type="evidence" value="ECO:0007669"/>
    <property type="project" value="TreeGrafter"/>
</dbReference>
<evidence type="ECO:0000256" key="2">
    <source>
        <dbReference type="ARBA" id="ARBA00022448"/>
    </source>
</evidence>
<dbReference type="SUPFAM" id="SSF50978">
    <property type="entry name" value="WD40 repeat-like"/>
    <property type="match status" value="1"/>
</dbReference>
<keyword evidence="4" id="KW-0653">Protein transport</keyword>
<dbReference type="Pfam" id="PF08314">
    <property type="entry name" value="Sec39"/>
    <property type="match status" value="2"/>
</dbReference>
<protein>
    <recommendedName>
        <fullName evidence="5">Sec39 domain-containing protein</fullName>
    </recommendedName>
</protein>
<sequence>MDEATRTVFYETRRHITRPYIPNYPPQQANNGSRGSFRSLLSLPGVSQLRDKWSEYKQPRKLRKLASLFISPRGERVAVASGNQITILQKEDEYSKPCGTFTSGSLTSFTIGTWSESHDVLGVADDTDTLYFIKANGDEITRIARRNLKVSLPVISLIVQDDSDVQKSCLCSFIVVTFDGSLQHIEISQDPTSSIYSACTSHNGLTAKGQLSCNVFCVDYHPELSLLAGVILTSGSCYLSLWHRSRIVDLEQLVTIQFEGFYSKPKGIQLVYPKVLISPQAKFVGTLDVTGCLHVFKLDKECPSLSNFICRERCESEVTNNLSSGEGEYLSDIVDFTWWSDHILTFAKRCGVVTMLDILSGLKVQENGTLYSKPVIDRINLFQGNLFLLETLSSEERSDSMETNASHSMEHIVVDSLDQIYISSLNWSLVSFSERSIGEMYNILIRNEKYQAALDFAACHGLDKDEVVKSQWLQSSQGTKEISTFLSKIKDKTFVLSECVDKVGPTEDAVRALLVYGLNLTNQYGFSESENDECSQIWNFRTARLQLLQFRDRLETFLGINMGRFSVQEYSKFRAMPISEAAVALAESGKIGALNLLFKRHPYSLASCVLEILAAIPETVPVQTYGQLLPGMSPTTNVAVREEDWVECEKMISFIHRSPKDCEIGMQIQTEPLLKPCLGSVWPSTSELSIWYKKRARDIDRCSGQLDNCICLLDFANRKGLYELQRFHEDVSYLHQLIYSDDSCPEINSSLSLVMWEQFSDYEKFRLMLKGVKKENMIARLRNMAVPFVQDRSQDQVADDHPTTEHSKAESFLVRWLKETASENKVDICLQIIEEGCSNFQSNSLFEDEVEAIDSALQCIYLCTSTDTWSTMAAILSKLPQMQGSEIYIDGLERRLKLAEGHIEVGRLLAFYQVPKPLNYFLESHEDRKGVKQILRLILSKFIRRQPGRSDTDWASMWHDMQCIREKAFPFLDLEYMLMEFCRGLLKAGKFSLARNYLKGTSSVALASEKAENLVIQSAREYFFSASSLSSPEIWKAKECLNLFPSSGNGRIESDIIEALTVTLPSLGVTLLPMQFRQIKDPMEIIKMAITRQSGAFLHVDELIEIAKLLGLSSPDHISSVQEAIAREAAVAGDLQLALDLCLVLAKKGHGHIWDLCAAIARGPALENMDMNSRKQLLGFALSNCDEESVSALLRAWKDLDLQGQCETLMMLSGTKCPDFSIQGSSVITGPVHDDQEVYLDNIKTVLSAVAKNLPVNGTNWESVLRENGNFLTFSALQLPWLLELSRNREHSKKSSGNFIPGKQYVSVRTQALVTILSWLARNGFAPTDNVVASLAKSIIEPPVTEEEDMVGCSFLLNLLDAVSGVEVIEEQLRTRKDYQEVSSIMNVGMTYSLLYSSAFECEDPTQRRELLLRKFKEKHTGEIGKFDKVQSNFWREWKLKLEDQKRVADRCRALEKIIPGVDTVRFLSQDFNYIESVVLPLIDSVKLEKKHILKDVLTLAHEYGLNRSQVFLCYLSSVLISEVWTNDDITCEIWEFKGEIVGYAVETIKAVSSIVYPAIDGCHKVRLAYIFGLLSGCYLQLEQNRKELPIIHPDQVHLSGFRLSRFYKLMEQECRRVSFIANLNFKNIAGLGGLNFKCLRHEVYMHVYDSSLEALAKMVEALASIYPDPLSEGLITWQDVYKHYILSLLATLETKARTDSVTKSTENLQILVCQLEQSYECCREYIRLLAHLDSLNIMKRYLTIIIPLLGSYGTLPDNSAWQDCLILILNFWIRLVEEMKEIASHEDVGENLRLNLDCLACCLKVFMRLVLEDTVSPSQGWATIVSFVNHGLICDSPSEPYMFCRAVIFSGCGFGSVAEVFSQAVLGGPTGSALAGDTEIQELPLLYLYILDSILQDVVTHGSQEYEKLYQLLSSLSKLEGDLEDLDRVRQLVWKRMAKFSENLQLPGSVRVYTIELMQYLTGNSIKGLSASIQSNVTPWEGWDEVYLASKNSETANQGSADHNDTSNRFTSTLVALKSTQLVATISPTMEVTPDDLSNQETAVSCFLKLCDAAQTYSHVDSLLAMLGEWEGFFSVREDKKASIEAPEAGNDWDDNWDDCWESFQETESPVNEKEISFSVHPLHACWLEIFKKLITLSQFKDVVRLIDHSLPKSNGILLDEDGVKSLSQILLERDCFMALKLVLLLPFESLQLRCLAAVEDKLKQEGIPDSIGGDHELLLLVLFSGVLPTIISNSSYGNTFSYICYLVGNISHKVQAAQVQNERWPLLFRRMLFPCFISELVKADQKLLAGLMVTKFMHTNASLGLVNVAEASLSRFLEVQLHVLHDLLDETHSPETLNNTVSSLRGKLENLIRTALSLLPTKVR</sequence>
<dbReference type="PANTHER" id="PTHR15922">
    <property type="entry name" value="NEUROBLASTOMA-AMPLIFIED SEQUENCE"/>
    <property type="match status" value="1"/>
</dbReference>
<evidence type="ECO:0000259" key="5">
    <source>
        <dbReference type="Pfam" id="PF08314"/>
    </source>
</evidence>
<dbReference type="Proteomes" id="UP000290289">
    <property type="component" value="Chromosome 1"/>
</dbReference>
<comment type="subcellular location">
    <subcellularLocation>
        <location evidence="1">Endoplasmic reticulum</location>
    </subcellularLocation>
</comment>
<feature type="domain" description="Sec39" evidence="5">
    <location>
        <begin position="582"/>
        <end position="883"/>
    </location>
</feature>
<keyword evidence="2" id="KW-0813">Transport</keyword>
<keyword evidence="7" id="KW-1185">Reference proteome</keyword>
<reference evidence="6 7" key="1">
    <citation type="submission" date="2018-10" db="EMBL/GenBank/DDBJ databases">
        <title>A high-quality apple genome assembly.</title>
        <authorList>
            <person name="Hu J."/>
        </authorList>
    </citation>
    <scope>NUCLEOTIDE SEQUENCE [LARGE SCALE GENOMIC DNA]</scope>
    <source>
        <strain evidence="7">cv. HFTH1</strain>
        <tissue evidence="6">Young leaf</tissue>
    </source>
</reference>
<feature type="domain" description="Sec39" evidence="5">
    <location>
        <begin position="923"/>
        <end position="1113"/>
    </location>
</feature>
<keyword evidence="3" id="KW-0256">Endoplasmic reticulum</keyword>
<accession>A0A498KJ73</accession>
<dbReference type="InterPro" id="IPR036322">
    <property type="entry name" value="WD40_repeat_dom_sf"/>
</dbReference>
<dbReference type="GO" id="GO:0000149">
    <property type="term" value="F:SNARE binding"/>
    <property type="evidence" value="ECO:0007669"/>
    <property type="project" value="TreeGrafter"/>
</dbReference>
<dbReference type="GO" id="GO:0015031">
    <property type="term" value="P:protein transport"/>
    <property type="evidence" value="ECO:0007669"/>
    <property type="project" value="UniProtKB-KW"/>
</dbReference>
<dbReference type="OrthoDB" id="19988at2759"/>
<evidence type="ECO:0000256" key="4">
    <source>
        <dbReference type="ARBA" id="ARBA00022927"/>
    </source>
</evidence>
<organism evidence="6 7">
    <name type="scientific">Malus domestica</name>
    <name type="common">Apple</name>
    <name type="synonym">Pyrus malus</name>
    <dbReference type="NCBI Taxonomy" id="3750"/>
    <lineage>
        <taxon>Eukaryota</taxon>
        <taxon>Viridiplantae</taxon>
        <taxon>Streptophyta</taxon>
        <taxon>Embryophyta</taxon>
        <taxon>Tracheophyta</taxon>
        <taxon>Spermatophyta</taxon>
        <taxon>Magnoliopsida</taxon>
        <taxon>eudicotyledons</taxon>
        <taxon>Gunneridae</taxon>
        <taxon>Pentapetalae</taxon>
        <taxon>rosids</taxon>
        <taxon>fabids</taxon>
        <taxon>Rosales</taxon>
        <taxon>Rosaceae</taxon>
        <taxon>Amygdaloideae</taxon>
        <taxon>Maleae</taxon>
        <taxon>Malus</taxon>
    </lineage>
</organism>
<dbReference type="InterPro" id="IPR013244">
    <property type="entry name" value="Sec39_domain"/>
</dbReference>
<proteinExistence type="predicted"/>
<dbReference type="PANTHER" id="PTHR15922:SF2">
    <property type="entry name" value="NBAS SUBUNIT OF NRZ TETHERING COMPLEX"/>
    <property type="match status" value="1"/>
</dbReference>
<dbReference type="KEGG" id="mdm:103444155"/>
<evidence type="ECO:0000313" key="6">
    <source>
        <dbReference type="EMBL" id="RXI08229.1"/>
    </source>
</evidence>
<evidence type="ECO:0000256" key="3">
    <source>
        <dbReference type="ARBA" id="ARBA00022824"/>
    </source>
</evidence>
<dbReference type="EMBL" id="RDQH01000327">
    <property type="protein sequence ID" value="RXI08229.1"/>
    <property type="molecule type" value="Genomic_DNA"/>
</dbReference>
<comment type="caution">
    <text evidence="6">The sequence shown here is derived from an EMBL/GenBank/DDBJ whole genome shotgun (WGS) entry which is preliminary data.</text>
</comment>
<dbReference type="GO" id="GO:0006890">
    <property type="term" value="P:retrograde vesicle-mediated transport, Golgi to endoplasmic reticulum"/>
    <property type="evidence" value="ECO:0007669"/>
    <property type="project" value="InterPro"/>
</dbReference>